<dbReference type="EMBL" id="AZEE01000028">
    <property type="protein sequence ID" value="KRK98117.1"/>
    <property type="molecule type" value="Genomic_DNA"/>
</dbReference>
<gene>
    <name evidence="2" type="ORF">FD04_GL001095</name>
</gene>
<dbReference type="STRING" id="1423776.FD04_GL001095"/>
<evidence type="ECO:0000313" key="2">
    <source>
        <dbReference type="EMBL" id="KRK98117.1"/>
    </source>
</evidence>
<sequence>MIENVLVGKRSVSTLYWGMRYAQLDWLGYDKRLSRTEVDQAAQSLVNDKLAVMADTKVKLTPEGLTTLNATSLYQPQALSVRLTVDISTFWQRFLLAIQVVSEASFENRQYYPLQVPWAVKQTIKRWFHQYREASLAEQFRTFLEAFLTSLPTTQANFLANLLVGHVQPGKTITQLAQTAEMSLAEATLIQTDLVCQLVQFIQQEQAPVFTTLLAGLVNSPVSQSALQTVQAYNQGQSLSTISQRRHLKDSTVREHLLEAAILEPLNAFDYERTLSPALQTKLADIFDQQSIDEWQFDQVAPLSLEFWQFRLYEILRSKQDDQ</sequence>
<proteinExistence type="predicted"/>
<accession>A0A0R1LQH9</accession>
<dbReference type="Proteomes" id="UP000051160">
    <property type="component" value="Unassembled WGS sequence"/>
</dbReference>
<reference evidence="2 3" key="1">
    <citation type="journal article" date="2015" name="Genome Announc.">
        <title>Expanding the biotechnology potential of lactobacilli through comparative genomics of 213 strains and associated genera.</title>
        <authorList>
            <person name="Sun Z."/>
            <person name="Harris H.M."/>
            <person name="McCann A."/>
            <person name="Guo C."/>
            <person name="Argimon S."/>
            <person name="Zhang W."/>
            <person name="Yang X."/>
            <person name="Jeffery I.B."/>
            <person name="Cooney J.C."/>
            <person name="Kagawa T.F."/>
            <person name="Liu W."/>
            <person name="Song Y."/>
            <person name="Salvetti E."/>
            <person name="Wrobel A."/>
            <person name="Rasinkangas P."/>
            <person name="Parkhill J."/>
            <person name="Rea M.C."/>
            <person name="O'Sullivan O."/>
            <person name="Ritari J."/>
            <person name="Douillard F.P."/>
            <person name="Paul Ross R."/>
            <person name="Yang R."/>
            <person name="Briner A.E."/>
            <person name="Felis G.E."/>
            <person name="de Vos W.M."/>
            <person name="Barrangou R."/>
            <person name="Klaenhammer T.R."/>
            <person name="Caufield P.W."/>
            <person name="Cui Y."/>
            <person name="Zhang H."/>
            <person name="O'Toole P.W."/>
        </authorList>
    </citation>
    <scope>NUCLEOTIDE SEQUENCE [LARGE SCALE GENOMIC DNA]</scope>
    <source>
        <strain evidence="2 3">DSM 19909</strain>
    </source>
</reference>
<comment type="caution">
    <text evidence="2">The sequence shown here is derived from an EMBL/GenBank/DDBJ whole genome shotgun (WGS) entry which is preliminary data.</text>
</comment>
<protein>
    <recommendedName>
        <fullName evidence="1">Helicase Helix-turn-helix domain-containing protein</fullName>
    </recommendedName>
</protein>
<name>A0A0R1LQH9_9LACO</name>
<feature type="domain" description="Helicase Helix-turn-helix" evidence="1">
    <location>
        <begin position="225"/>
        <end position="294"/>
    </location>
</feature>
<evidence type="ECO:0000313" key="3">
    <source>
        <dbReference type="Proteomes" id="UP000051160"/>
    </source>
</evidence>
<dbReference type="PATRIC" id="fig|1423776.4.peg.1106"/>
<dbReference type="InterPro" id="IPR029491">
    <property type="entry name" value="Helicase_HTH"/>
</dbReference>
<organism evidence="2 3">
    <name type="scientific">Secundilactobacillus odoratitofui DSM 19909 = JCM 15043</name>
    <dbReference type="NCBI Taxonomy" id="1423776"/>
    <lineage>
        <taxon>Bacteria</taxon>
        <taxon>Bacillati</taxon>
        <taxon>Bacillota</taxon>
        <taxon>Bacilli</taxon>
        <taxon>Lactobacillales</taxon>
        <taxon>Lactobacillaceae</taxon>
        <taxon>Secundilactobacillus</taxon>
    </lineage>
</organism>
<dbReference type="AlphaFoldDB" id="A0A0R1LQH9"/>
<dbReference type="Pfam" id="PF14493">
    <property type="entry name" value="HTH_40"/>
    <property type="match status" value="1"/>
</dbReference>
<keyword evidence="3" id="KW-1185">Reference proteome</keyword>
<evidence type="ECO:0000259" key="1">
    <source>
        <dbReference type="Pfam" id="PF14493"/>
    </source>
</evidence>